<dbReference type="InterPro" id="IPR036866">
    <property type="entry name" value="RibonucZ/Hydroxyglut_hydro"/>
</dbReference>
<dbReference type="Proteomes" id="UP000270094">
    <property type="component" value="Unassembled WGS sequence"/>
</dbReference>
<dbReference type="Gene3D" id="3.40.50.10890">
    <property type="match status" value="1"/>
</dbReference>
<dbReference type="InterPro" id="IPR027074">
    <property type="entry name" value="Integrator_9su"/>
</dbReference>
<evidence type="ECO:0000313" key="3">
    <source>
        <dbReference type="EMBL" id="VDM66416.1"/>
    </source>
</evidence>
<keyword evidence="2" id="KW-0539">Nucleus</keyword>
<protein>
    <submittedName>
        <fullName evidence="3">Uncharacterized protein</fullName>
    </submittedName>
</protein>
<sequence>MYFISPVAKGALAYSNVNAEWLTEARQNAVYVPEEPFCHMGVFTGHPSLRIGDAPHLIEMWGNDSKNALIMTDPDFPLNEVYAPYEDLAIRAFYYPIETRLEFSHVNSTLLPVELRPKVSVLI</sequence>
<dbReference type="EMBL" id="UYYB01002773">
    <property type="protein sequence ID" value="VDM66416.1"/>
    <property type="molecule type" value="Genomic_DNA"/>
</dbReference>
<dbReference type="PANTHER" id="PTHR46094">
    <property type="entry name" value="INTEGRATOR COMPLEX SUBUNIT 9"/>
    <property type="match status" value="1"/>
</dbReference>
<proteinExistence type="predicted"/>
<dbReference type="GO" id="GO:0032039">
    <property type="term" value="C:integrator complex"/>
    <property type="evidence" value="ECO:0007669"/>
    <property type="project" value="InterPro"/>
</dbReference>
<evidence type="ECO:0000313" key="4">
    <source>
        <dbReference type="Proteomes" id="UP000270094"/>
    </source>
</evidence>
<dbReference type="GO" id="GO:0034472">
    <property type="term" value="P:snRNA 3'-end processing"/>
    <property type="evidence" value="ECO:0007669"/>
    <property type="project" value="TreeGrafter"/>
</dbReference>
<evidence type="ECO:0000256" key="2">
    <source>
        <dbReference type="ARBA" id="ARBA00023242"/>
    </source>
</evidence>
<keyword evidence="4" id="KW-1185">Reference proteome</keyword>
<name>A0A3P7IA99_STRVU</name>
<dbReference type="SUPFAM" id="SSF56281">
    <property type="entry name" value="Metallo-hydrolase/oxidoreductase"/>
    <property type="match status" value="1"/>
</dbReference>
<evidence type="ECO:0000256" key="1">
    <source>
        <dbReference type="ARBA" id="ARBA00004123"/>
    </source>
</evidence>
<dbReference type="AlphaFoldDB" id="A0A3P7IA99"/>
<dbReference type="OrthoDB" id="5600060at2759"/>
<comment type="subcellular location">
    <subcellularLocation>
        <location evidence="1">Nucleus</location>
    </subcellularLocation>
</comment>
<organism evidence="3 4">
    <name type="scientific">Strongylus vulgaris</name>
    <name type="common">Blood worm</name>
    <dbReference type="NCBI Taxonomy" id="40348"/>
    <lineage>
        <taxon>Eukaryota</taxon>
        <taxon>Metazoa</taxon>
        <taxon>Ecdysozoa</taxon>
        <taxon>Nematoda</taxon>
        <taxon>Chromadorea</taxon>
        <taxon>Rhabditida</taxon>
        <taxon>Rhabditina</taxon>
        <taxon>Rhabditomorpha</taxon>
        <taxon>Strongyloidea</taxon>
        <taxon>Strongylidae</taxon>
        <taxon>Strongylus</taxon>
    </lineage>
</organism>
<reference evidence="3 4" key="1">
    <citation type="submission" date="2018-11" db="EMBL/GenBank/DDBJ databases">
        <authorList>
            <consortium name="Pathogen Informatics"/>
        </authorList>
    </citation>
    <scope>NUCLEOTIDE SEQUENCE [LARGE SCALE GENOMIC DNA]</scope>
</reference>
<gene>
    <name evidence="3" type="ORF">SVUK_LOCUS1414</name>
</gene>
<accession>A0A3P7IA99</accession>
<dbReference type="PANTHER" id="PTHR46094:SF1">
    <property type="entry name" value="INTEGRATOR COMPLEX SUBUNIT 9"/>
    <property type="match status" value="1"/>
</dbReference>